<evidence type="ECO:0000256" key="1">
    <source>
        <dbReference type="SAM" id="MobiDB-lite"/>
    </source>
</evidence>
<organism evidence="2 3">
    <name type="scientific">Meira miltonrushii</name>
    <dbReference type="NCBI Taxonomy" id="1280837"/>
    <lineage>
        <taxon>Eukaryota</taxon>
        <taxon>Fungi</taxon>
        <taxon>Dikarya</taxon>
        <taxon>Basidiomycota</taxon>
        <taxon>Ustilaginomycotina</taxon>
        <taxon>Exobasidiomycetes</taxon>
        <taxon>Exobasidiales</taxon>
        <taxon>Brachybasidiaceae</taxon>
        <taxon>Meira</taxon>
    </lineage>
</organism>
<dbReference type="Proteomes" id="UP000245771">
    <property type="component" value="Unassembled WGS sequence"/>
</dbReference>
<dbReference type="RefSeq" id="XP_025355672.1">
    <property type="nucleotide sequence ID" value="XM_025498722.1"/>
</dbReference>
<accession>A0A316VD08</accession>
<evidence type="ECO:0000313" key="3">
    <source>
        <dbReference type="Proteomes" id="UP000245771"/>
    </source>
</evidence>
<dbReference type="OrthoDB" id="4062651at2759"/>
<gene>
    <name evidence="2" type="ORF">FA14DRAFT_160546</name>
</gene>
<dbReference type="InParanoid" id="A0A316VD08"/>
<dbReference type="GeneID" id="37020503"/>
<protein>
    <submittedName>
        <fullName evidence="2">Uncharacterized protein</fullName>
    </submittedName>
</protein>
<feature type="region of interest" description="Disordered" evidence="1">
    <location>
        <begin position="134"/>
        <end position="180"/>
    </location>
</feature>
<feature type="region of interest" description="Disordered" evidence="1">
    <location>
        <begin position="201"/>
        <end position="274"/>
    </location>
</feature>
<dbReference type="AlphaFoldDB" id="A0A316VD08"/>
<feature type="compositionally biased region" description="Polar residues" evidence="1">
    <location>
        <begin position="214"/>
        <end position="231"/>
    </location>
</feature>
<feature type="compositionally biased region" description="Basic and acidic residues" evidence="1">
    <location>
        <begin position="167"/>
        <end position="177"/>
    </location>
</feature>
<dbReference type="EMBL" id="KZ819603">
    <property type="protein sequence ID" value="PWN35370.1"/>
    <property type="molecule type" value="Genomic_DNA"/>
</dbReference>
<proteinExistence type="predicted"/>
<keyword evidence="3" id="KW-1185">Reference proteome</keyword>
<name>A0A316VD08_9BASI</name>
<evidence type="ECO:0000313" key="2">
    <source>
        <dbReference type="EMBL" id="PWN35370.1"/>
    </source>
</evidence>
<sequence length="274" mass="29513">MSVFTQNAKLTAESNPRDWAYELACLPANASIVFTKDSFLRFLKTHNIDVSPNYIEINKLPKYAQIGTMASAQAQATTSKAEVNKLTNQIAAVQTNDKPRSAPTPSAVVSPPAVEAAPAVAPVPIPAAAAVVPSMPEPQPSVPQLTPASRRDPTLPHNPDVVTPDGEEFRPTRRVREPIGGGSAQITALFGAVEEEDYTAEAARESARRRGLLQENTQEQNTSSSYRNSDQPPFKTQFEQDQDQESVPPNKVFRPSRRVREPGGTGGSSSIALG</sequence>
<reference evidence="2 3" key="1">
    <citation type="journal article" date="2018" name="Mol. Biol. Evol.">
        <title>Broad Genomic Sampling Reveals a Smut Pathogenic Ancestry of the Fungal Clade Ustilaginomycotina.</title>
        <authorList>
            <person name="Kijpornyongpan T."/>
            <person name="Mondo S.J."/>
            <person name="Barry K."/>
            <person name="Sandor L."/>
            <person name="Lee J."/>
            <person name="Lipzen A."/>
            <person name="Pangilinan J."/>
            <person name="LaButti K."/>
            <person name="Hainaut M."/>
            <person name="Henrissat B."/>
            <person name="Grigoriev I.V."/>
            <person name="Spatafora J.W."/>
            <person name="Aime M.C."/>
        </authorList>
    </citation>
    <scope>NUCLEOTIDE SEQUENCE [LARGE SCALE GENOMIC DNA]</scope>
    <source>
        <strain evidence="2 3">MCA 3882</strain>
    </source>
</reference>